<name>A0A5J4UKL4_9EUKA</name>
<feature type="domain" description="Peptidase M16 N-terminal" evidence="10">
    <location>
        <begin position="31"/>
        <end position="149"/>
    </location>
</feature>
<reference evidence="12 13" key="1">
    <citation type="submission" date="2019-03" db="EMBL/GenBank/DDBJ databases">
        <title>Single cell metagenomics reveals metabolic interactions within the superorganism composed of flagellate Streblomastix strix and complex community of Bacteroidetes bacteria on its surface.</title>
        <authorList>
            <person name="Treitli S.C."/>
            <person name="Kolisko M."/>
            <person name="Husnik F."/>
            <person name="Keeling P."/>
            <person name="Hampl V."/>
        </authorList>
    </citation>
    <scope>NUCLEOTIDE SEQUENCE [LARGE SCALE GENOMIC DNA]</scope>
    <source>
        <strain evidence="12">ST1C</strain>
    </source>
</reference>
<protein>
    <submittedName>
        <fullName evidence="12">Putative Insulin-degrading enzyme</fullName>
    </submittedName>
</protein>
<evidence type="ECO:0000256" key="1">
    <source>
        <dbReference type="ARBA" id="ARBA00001947"/>
    </source>
</evidence>
<evidence type="ECO:0000256" key="8">
    <source>
        <dbReference type="RuleBase" id="RU004447"/>
    </source>
</evidence>
<keyword evidence="5" id="KW-0378">Hydrolase</keyword>
<dbReference type="GO" id="GO:0004222">
    <property type="term" value="F:metalloendopeptidase activity"/>
    <property type="evidence" value="ECO:0007669"/>
    <property type="project" value="InterPro"/>
</dbReference>
<evidence type="ECO:0000313" key="12">
    <source>
        <dbReference type="EMBL" id="KAA6370754.1"/>
    </source>
</evidence>
<evidence type="ECO:0000259" key="10">
    <source>
        <dbReference type="Pfam" id="PF00675"/>
    </source>
</evidence>
<dbReference type="InterPro" id="IPR011249">
    <property type="entry name" value="Metalloenz_LuxS/M16"/>
</dbReference>
<evidence type="ECO:0000256" key="6">
    <source>
        <dbReference type="ARBA" id="ARBA00022833"/>
    </source>
</evidence>
<comment type="caution">
    <text evidence="12">The sequence shown here is derived from an EMBL/GenBank/DDBJ whole genome shotgun (WGS) entry which is preliminary data.</text>
</comment>
<dbReference type="OrthoDB" id="952271at2759"/>
<dbReference type="Pfam" id="PF00675">
    <property type="entry name" value="Peptidase_M16"/>
    <property type="match status" value="1"/>
</dbReference>
<evidence type="ECO:0000256" key="2">
    <source>
        <dbReference type="ARBA" id="ARBA00007261"/>
    </source>
</evidence>
<evidence type="ECO:0000313" key="13">
    <source>
        <dbReference type="Proteomes" id="UP000324800"/>
    </source>
</evidence>
<feature type="domain" description="Peptidase M16 C-terminal" evidence="11">
    <location>
        <begin position="190"/>
        <end position="251"/>
    </location>
</feature>
<dbReference type="FunFam" id="3.30.830.10:FF:000012">
    <property type="entry name" value="Protease 3"/>
    <property type="match status" value="1"/>
</dbReference>
<keyword evidence="7" id="KW-0482">Metalloprotease</keyword>
<dbReference type="GO" id="GO:0043171">
    <property type="term" value="P:peptide catabolic process"/>
    <property type="evidence" value="ECO:0007669"/>
    <property type="project" value="TreeGrafter"/>
</dbReference>
<dbReference type="GO" id="GO:0046872">
    <property type="term" value="F:metal ion binding"/>
    <property type="evidence" value="ECO:0007669"/>
    <property type="project" value="UniProtKB-KW"/>
</dbReference>
<evidence type="ECO:0000256" key="3">
    <source>
        <dbReference type="ARBA" id="ARBA00022670"/>
    </source>
</evidence>
<dbReference type="Gene3D" id="3.30.830.10">
    <property type="entry name" value="Metalloenzyme, LuxS/M16 peptidase-like"/>
    <property type="match status" value="1"/>
</dbReference>
<dbReference type="GO" id="GO:0051603">
    <property type="term" value="P:proteolysis involved in protein catabolic process"/>
    <property type="evidence" value="ECO:0007669"/>
    <property type="project" value="TreeGrafter"/>
</dbReference>
<feature type="compositionally biased region" description="Low complexity" evidence="9">
    <location>
        <begin position="324"/>
        <end position="343"/>
    </location>
</feature>
<evidence type="ECO:0000256" key="5">
    <source>
        <dbReference type="ARBA" id="ARBA00022801"/>
    </source>
</evidence>
<evidence type="ECO:0000256" key="7">
    <source>
        <dbReference type="ARBA" id="ARBA00023049"/>
    </source>
</evidence>
<comment type="cofactor">
    <cofactor evidence="1">
        <name>Zn(2+)</name>
        <dbReference type="ChEBI" id="CHEBI:29105"/>
    </cofactor>
</comment>
<dbReference type="SUPFAM" id="SSF63411">
    <property type="entry name" value="LuxS/MPP-like metallohydrolase"/>
    <property type="match status" value="1"/>
</dbReference>
<dbReference type="GO" id="GO:0005739">
    <property type="term" value="C:mitochondrion"/>
    <property type="evidence" value="ECO:0007669"/>
    <property type="project" value="TreeGrafter"/>
</dbReference>
<keyword evidence="4" id="KW-0479">Metal-binding</keyword>
<feature type="region of interest" description="Disordered" evidence="9">
    <location>
        <begin position="322"/>
        <end position="343"/>
    </location>
</feature>
<proteinExistence type="inferred from homology"/>
<dbReference type="InterPro" id="IPR050626">
    <property type="entry name" value="Peptidase_M16"/>
</dbReference>
<dbReference type="InterPro" id="IPR007863">
    <property type="entry name" value="Peptidase_M16_C"/>
</dbReference>
<comment type="similarity">
    <text evidence="2 8">Belongs to the peptidase M16 family.</text>
</comment>
<keyword evidence="6" id="KW-0862">Zinc</keyword>
<dbReference type="InterPro" id="IPR001431">
    <property type="entry name" value="Pept_M16_Zn_BS"/>
</dbReference>
<dbReference type="Pfam" id="PF05193">
    <property type="entry name" value="Peptidase_M16_C"/>
    <property type="match status" value="1"/>
</dbReference>
<keyword evidence="3" id="KW-0645">Protease</keyword>
<feature type="region of interest" description="Disordered" evidence="9">
    <location>
        <begin position="363"/>
        <end position="382"/>
    </location>
</feature>
<dbReference type="AlphaFoldDB" id="A0A5J4UKL4"/>
<organism evidence="12 13">
    <name type="scientific">Streblomastix strix</name>
    <dbReference type="NCBI Taxonomy" id="222440"/>
    <lineage>
        <taxon>Eukaryota</taxon>
        <taxon>Metamonada</taxon>
        <taxon>Preaxostyla</taxon>
        <taxon>Oxymonadida</taxon>
        <taxon>Streblomastigidae</taxon>
        <taxon>Streblomastix</taxon>
    </lineage>
</organism>
<sequence length="382" mass="43656">MSTDTIFIQPAFSPKQVRTITLPNKLRVILVSDANSGSQSAACLIVGTGSIRDPPDRNGLSHFLEHMLFMGTKKYPDEGEYSKFLSTHTGIENASTSQRMMSYYFSIDSAFFKEALDRFSQFFISPLFNESCLMKELNIVQSEHQKNQRVDRYRLGQILINFSNKDHYFHNFATGSLQTLVPEGSSIHETRERMIQYFNKYFSANLMSLALVGTQSLDELQQMTEEYFSPIANFDVPTIGEEILGKEYVKQLSEQSQQYTQICADLIRDYYLGKNKNNKDEKLNEQYNEDKDQQREDQWELEWKKKCEKYGELHQSGVLVLHPNSSKQQQQDSDSNNSIIKPPSLIPLPDINTIFPEESINQSSLQSGDINGPQIANSGGNI</sequence>
<dbReference type="EMBL" id="SNRW01015097">
    <property type="protein sequence ID" value="KAA6370754.1"/>
    <property type="molecule type" value="Genomic_DNA"/>
</dbReference>
<dbReference type="GO" id="GO:0005829">
    <property type="term" value="C:cytosol"/>
    <property type="evidence" value="ECO:0007669"/>
    <property type="project" value="TreeGrafter"/>
</dbReference>
<dbReference type="PANTHER" id="PTHR43690">
    <property type="entry name" value="NARDILYSIN"/>
    <property type="match status" value="1"/>
</dbReference>
<evidence type="ECO:0000256" key="4">
    <source>
        <dbReference type="ARBA" id="ARBA00022723"/>
    </source>
</evidence>
<dbReference type="Proteomes" id="UP000324800">
    <property type="component" value="Unassembled WGS sequence"/>
</dbReference>
<dbReference type="PANTHER" id="PTHR43690:SF18">
    <property type="entry name" value="INSULIN-DEGRADING ENZYME-RELATED"/>
    <property type="match status" value="1"/>
</dbReference>
<gene>
    <name evidence="12" type="ORF">EZS28_033719</name>
</gene>
<dbReference type="InterPro" id="IPR011765">
    <property type="entry name" value="Pept_M16_N"/>
</dbReference>
<accession>A0A5J4UKL4</accession>
<dbReference type="PROSITE" id="PS00143">
    <property type="entry name" value="INSULINASE"/>
    <property type="match status" value="1"/>
</dbReference>
<evidence type="ECO:0000259" key="11">
    <source>
        <dbReference type="Pfam" id="PF05193"/>
    </source>
</evidence>
<evidence type="ECO:0000256" key="9">
    <source>
        <dbReference type="SAM" id="MobiDB-lite"/>
    </source>
</evidence>